<dbReference type="SUPFAM" id="SSF53300">
    <property type="entry name" value="vWA-like"/>
    <property type="match status" value="1"/>
</dbReference>
<sequence>MKRRTEPDPGATQALLERWHAQWPAALACWSRFTRLHPPRIYTSTTETQWAGLHGSFAMIRLADQGVVVDLQAVHALGLDDYAVEILAHEIGHHVLAPGTASMHLRMLARVRRVLGPLAEAAPLVANLYTDLCINDRLQRQCGLRMDEVYRVLGRDGKSAAAGALWALYLRIYEQLWQLAPRSLGGAACAEAAEADAWLGARTIRVYADEPLTGVRRFAALVLPYLPGKQGLARIPRWQDTRTAAAGCAPGGLHVLEEDEDDEASAEDAGNALHPAWDVRVTGDAVPAAVLGQGGGRGGGSACGQAREPFEYGEILRLGGSTLSPREAAMRYYRERALPYLVPFPKRPQQKAPEPQFEGYAPWSLGDPLEDIDWARSLAYCPQPVPGLTLLRRVHGEDASGAAAPLPIDLDLYVDSSGSMPDPQQATSQMALAGAIVALSALRSGAAVQATLWSGKREVLATPGFTRDADQVLRVLTGYFGGATCFPIHRLRATYAAGARPRPTHILMISDDGITTMFDEDERGESGWTIAARALAAGAAGGTMALNLASGWDEADSPWYGELAAILGRARREQGWDIHAVPDLDGLVAFAHAFSHRLYARHAGGAR</sequence>
<dbReference type="Proteomes" id="UP001198602">
    <property type="component" value="Unassembled WGS sequence"/>
</dbReference>
<dbReference type="PROSITE" id="PS51257">
    <property type="entry name" value="PROKAR_LIPOPROTEIN"/>
    <property type="match status" value="1"/>
</dbReference>
<name>A0ABS7YAQ5_9BURK</name>
<dbReference type="EMBL" id="JAHYBX010000001">
    <property type="protein sequence ID" value="MCA1855604.1"/>
    <property type="molecule type" value="Genomic_DNA"/>
</dbReference>
<dbReference type="InterPro" id="IPR036465">
    <property type="entry name" value="vWFA_dom_sf"/>
</dbReference>
<gene>
    <name evidence="1" type="ORF">LE190_06645</name>
</gene>
<accession>A0ABS7YAQ5</accession>
<evidence type="ECO:0000313" key="1">
    <source>
        <dbReference type="EMBL" id="MCA1855604.1"/>
    </source>
</evidence>
<evidence type="ECO:0000313" key="2">
    <source>
        <dbReference type="Proteomes" id="UP001198602"/>
    </source>
</evidence>
<protein>
    <submittedName>
        <fullName evidence="1">VWA domain-containing protein</fullName>
    </submittedName>
</protein>
<proteinExistence type="predicted"/>
<reference evidence="1 2" key="1">
    <citation type="submission" date="2021-07" db="EMBL/GenBank/DDBJ databases">
        <title>Characterization of Violacein-producing bacteria and related species.</title>
        <authorList>
            <person name="Wilson H.S."/>
            <person name="De Leon M.E."/>
        </authorList>
    </citation>
    <scope>NUCLEOTIDE SEQUENCE [LARGE SCALE GENOMIC DNA]</scope>
    <source>
        <strain evidence="1 2">HSC-2F05</strain>
    </source>
</reference>
<comment type="caution">
    <text evidence="1">The sequence shown here is derived from an EMBL/GenBank/DDBJ whole genome shotgun (WGS) entry which is preliminary data.</text>
</comment>
<organism evidence="1 2">
    <name type="scientific">Massilia hydrophila</name>
    <dbReference type="NCBI Taxonomy" id="3044279"/>
    <lineage>
        <taxon>Bacteria</taxon>
        <taxon>Pseudomonadati</taxon>
        <taxon>Pseudomonadota</taxon>
        <taxon>Betaproteobacteria</taxon>
        <taxon>Burkholderiales</taxon>
        <taxon>Oxalobacteraceae</taxon>
        <taxon>Telluria group</taxon>
        <taxon>Massilia</taxon>
    </lineage>
</organism>
<dbReference type="RefSeq" id="WP_225237941.1">
    <property type="nucleotide sequence ID" value="NZ_JAHYBX010000001.1"/>
</dbReference>
<keyword evidence="2" id="KW-1185">Reference proteome</keyword>